<dbReference type="InterPro" id="IPR006677">
    <property type="entry name" value="tRNA_intron_Endonuc_cat-like"/>
</dbReference>
<sequence length="284" mass="33291">MAEKNKREIIRIIYHNGHAFIWDVKDWFKLRKEYHIIGNLLGCIPHLPRQDVLNGLPLLLLPEEVTFILQKNIGKLYKYKDPQGIRSLDVQTKYAAYLEQVRKEQIECYEEKRKQEVLGMIDRIIEGKKKKLGNKESVNIDREAILKSELEKTSENLAESVYTHIPTVDPWFSEEDFVTTKWDYPKSPLEKLKYRVFKDLITNKNYYITTGSKFGGDFLVYPGEPIKFHAFFIVICCLPDTEISLFDIIKQARLGTMTKKTFAIASIDKYDELTYNSFEWTGKS</sequence>
<dbReference type="CDD" id="cd22363">
    <property type="entry name" value="tRNA-intron_lyase_C"/>
    <property type="match status" value="1"/>
</dbReference>
<dbReference type="PIRSF" id="PIRSF017250">
    <property type="entry name" value="tRNA_splic_SEN34"/>
    <property type="match status" value="1"/>
</dbReference>
<dbReference type="Pfam" id="PF01974">
    <property type="entry name" value="tRNA_int_endo"/>
    <property type="match status" value="1"/>
</dbReference>
<accession>A0AAW1DAR4</accession>
<reference evidence="8 9" key="1">
    <citation type="submission" date="2022-12" db="EMBL/GenBank/DDBJ databases">
        <title>Chromosome-level genome assembly of true bugs.</title>
        <authorList>
            <person name="Ma L."/>
            <person name="Li H."/>
        </authorList>
    </citation>
    <scope>NUCLEOTIDE SEQUENCE [LARGE SCALE GENOMIC DNA]</scope>
    <source>
        <strain evidence="8">Lab_2022b</strain>
    </source>
</reference>
<keyword evidence="2 4" id="KW-0819">tRNA processing</keyword>
<dbReference type="Gene3D" id="3.40.1350.10">
    <property type="match status" value="1"/>
</dbReference>
<dbReference type="InterPro" id="IPR036167">
    <property type="entry name" value="tRNA_intron_Endo_cat-like_sf"/>
</dbReference>
<comment type="caution">
    <text evidence="8">The sequence shown here is derived from an EMBL/GenBank/DDBJ whole genome shotgun (WGS) entry which is preliminary data.</text>
</comment>
<dbReference type="EMBL" id="JAPXFL010000006">
    <property type="protein sequence ID" value="KAK9505455.1"/>
    <property type="molecule type" value="Genomic_DNA"/>
</dbReference>
<gene>
    <name evidence="8" type="ORF">O3M35_009513</name>
</gene>
<keyword evidence="3 4" id="KW-0456">Lyase</keyword>
<name>A0AAW1DAR4_9HEMI</name>
<dbReference type="PANTHER" id="PTHR13070:SF0">
    <property type="entry name" value="TRNA-SPLICING ENDONUCLEASE SUBUNIT SEN34"/>
    <property type="match status" value="1"/>
</dbReference>
<evidence type="ECO:0000259" key="6">
    <source>
        <dbReference type="Pfam" id="PF01974"/>
    </source>
</evidence>
<protein>
    <recommendedName>
        <fullName evidence="4">tRNA-splicing endonuclease subunit Sen34</fullName>
        <ecNumber evidence="4">4.6.1.16</ecNumber>
    </recommendedName>
</protein>
<keyword evidence="9" id="KW-1185">Reference proteome</keyword>
<dbReference type="EMBL" id="JAPXFL010000006">
    <property type="protein sequence ID" value="KAK9505456.1"/>
    <property type="molecule type" value="Genomic_DNA"/>
</dbReference>
<proteinExistence type="inferred from homology"/>
<dbReference type="GO" id="GO:0003676">
    <property type="term" value="F:nucleic acid binding"/>
    <property type="evidence" value="ECO:0007669"/>
    <property type="project" value="InterPro"/>
</dbReference>
<organism evidence="8 9">
    <name type="scientific">Rhynocoris fuscipes</name>
    <dbReference type="NCBI Taxonomy" id="488301"/>
    <lineage>
        <taxon>Eukaryota</taxon>
        <taxon>Metazoa</taxon>
        <taxon>Ecdysozoa</taxon>
        <taxon>Arthropoda</taxon>
        <taxon>Hexapoda</taxon>
        <taxon>Insecta</taxon>
        <taxon>Pterygota</taxon>
        <taxon>Neoptera</taxon>
        <taxon>Paraneoptera</taxon>
        <taxon>Hemiptera</taxon>
        <taxon>Heteroptera</taxon>
        <taxon>Panheteroptera</taxon>
        <taxon>Cimicomorpha</taxon>
        <taxon>Reduviidae</taxon>
        <taxon>Harpactorinae</taxon>
        <taxon>Harpactorini</taxon>
        <taxon>Rhynocoris</taxon>
    </lineage>
</organism>
<dbReference type="InterPro" id="IPR059049">
    <property type="entry name" value="TSEN34_N"/>
</dbReference>
<feature type="active site" evidence="5">
    <location>
        <position position="229"/>
    </location>
</feature>
<evidence type="ECO:0000256" key="2">
    <source>
        <dbReference type="ARBA" id="ARBA00022694"/>
    </source>
</evidence>
<dbReference type="EC" id="4.6.1.16" evidence="4"/>
<evidence type="ECO:0000256" key="5">
    <source>
        <dbReference type="PIRSR" id="PIRSR017250-50"/>
    </source>
</evidence>
<feature type="active site" evidence="5">
    <location>
        <position position="260"/>
    </location>
</feature>
<dbReference type="GO" id="GO:0000214">
    <property type="term" value="C:tRNA-intron endonuclease complex"/>
    <property type="evidence" value="ECO:0007669"/>
    <property type="project" value="UniProtKB-UniRule"/>
</dbReference>
<dbReference type="GO" id="GO:0000213">
    <property type="term" value="F:tRNA-intron lyase activity"/>
    <property type="evidence" value="ECO:0007669"/>
    <property type="project" value="UniProtKB-UniRule"/>
</dbReference>
<evidence type="ECO:0000313" key="8">
    <source>
        <dbReference type="EMBL" id="KAK9505455.1"/>
    </source>
</evidence>
<dbReference type="Proteomes" id="UP001461498">
    <property type="component" value="Unassembled WGS sequence"/>
</dbReference>
<comment type="similarity">
    <text evidence="1 4">Belongs to the tRNA-intron endonuclease family.</text>
</comment>
<dbReference type="InterPro" id="IPR011856">
    <property type="entry name" value="tRNA_endonuc-like_dom_sf"/>
</dbReference>
<dbReference type="InterPro" id="IPR016690">
    <property type="entry name" value="TSEN34"/>
</dbReference>
<evidence type="ECO:0000256" key="1">
    <source>
        <dbReference type="ARBA" id="ARBA00008078"/>
    </source>
</evidence>
<dbReference type="Pfam" id="PF26577">
    <property type="entry name" value="TSEN34_N"/>
    <property type="match status" value="1"/>
</dbReference>
<comment type="function">
    <text evidence="4">Constitutes one of the two catalytic subunit of the tRNA-splicing endonuclease complex, a complex responsible for identification and cleavage of the splice sites in pre-tRNA. It cleaves pre-tRNA at the 5'- and 3'-splice sites to release the intron. The products are an intron and two tRNA half-molecules bearing 2',3'-cyclic phosphate and 5'-OH termini. There are no conserved sequences at the splice sites, but the intron is invariably located at the same site in the gene, placing the splice sites an invariant distance from the constant structural features of the tRNA body.</text>
</comment>
<feature type="domain" description="TSEN34 N-terminal" evidence="7">
    <location>
        <begin position="10"/>
        <end position="78"/>
    </location>
</feature>
<dbReference type="AlphaFoldDB" id="A0AAW1DAR4"/>
<feature type="active site" evidence="5">
    <location>
        <position position="221"/>
    </location>
</feature>
<dbReference type="GO" id="GO:0000379">
    <property type="term" value="P:tRNA-type intron splice site recognition and cleavage"/>
    <property type="evidence" value="ECO:0007669"/>
    <property type="project" value="UniProtKB-UniRule"/>
</dbReference>
<evidence type="ECO:0000313" key="9">
    <source>
        <dbReference type="Proteomes" id="UP001461498"/>
    </source>
</evidence>
<evidence type="ECO:0000259" key="7">
    <source>
        <dbReference type="Pfam" id="PF26577"/>
    </source>
</evidence>
<evidence type="ECO:0000256" key="4">
    <source>
        <dbReference type="PIRNR" id="PIRNR017250"/>
    </source>
</evidence>
<dbReference type="SUPFAM" id="SSF53032">
    <property type="entry name" value="tRNA-intron endonuclease catalytic domain-like"/>
    <property type="match status" value="1"/>
</dbReference>
<dbReference type="PANTHER" id="PTHR13070">
    <property type="entry name" value="TRNA-SPLICING ENDONUCLEASE SUBUNIT SEN34-RELATED"/>
    <property type="match status" value="1"/>
</dbReference>
<evidence type="ECO:0000256" key="3">
    <source>
        <dbReference type="ARBA" id="ARBA00023239"/>
    </source>
</evidence>
<feature type="domain" description="tRNA intron endonuclease catalytic" evidence="6">
    <location>
        <begin position="192"/>
        <end position="275"/>
    </location>
</feature>